<organism evidence="1 2">
    <name type="scientific">Rotaria sordida</name>
    <dbReference type="NCBI Taxonomy" id="392033"/>
    <lineage>
        <taxon>Eukaryota</taxon>
        <taxon>Metazoa</taxon>
        <taxon>Spiralia</taxon>
        <taxon>Gnathifera</taxon>
        <taxon>Rotifera</taxon>
        <taxon>Eurotatoria</taxon>
        <taxon>Bdelloidea</taxon>
        <taxon>Philodinida</taxon>
        <taxon>Philodinidae</taxon>
        <taxon>Rotaria</taxon>
    </lineage>
</organism>
<proteinExistence type="predicted"/>
<feature type="non-terminal residue" evidence="1">
    <location>
        <position position="1"/>
    </location>
</feature>
<dbReference type="PANTHER" id="PTHR46601:SF2">
    <property type="entry name" value="UBIQUITIN-LIKE PROTEASE FAMILY PROFILE DOMAIN-CONTAINING PROTEIN"/>
    <property type="match status" value="1"/>
</dbReference>
<sequence length="347" mass="39935">QAVNIVPRNNHQRTTRKLSSKIKNSIILFYDRDDISYQMPGKRDTIVVNDNGNKITYQKKILLYTIREAYELFLAANPGISVSQTAFAEIRPKHISVKSSMAHRVCISIYHENVNLLLNSLSKHVNGSFCSNLYSFTSALVCDESNYDFMSSNCFTCENYFDLNIKNNVIDRHIQIKWYQWKHINGYATKEEQQESVEQGIELLSSKVKTFLLHVHIKRQHSKFFEESQTNTSSKKIVIRVDYSENFEIKQQDEVQSAHWSSNRAKGVVDGIVGSVKRIVWQQILTTKDKCENATDFVNIAKTKTKAIIIDKITQKDIDKSIAQLQAFFSNTLSVKNNQKLHKVTVV</sequence>
<dbReference type="Proteomes" id="UP000663823">
    <property type="component" value="Unassembled WGS sequence"/>
</dbReference>
<dbReference type="EMBL" id="CAJOAX010016280">
    <property type="protein sequence ID" value="CAF4163156.1"/>
    <property type="molecule type" value="Genomic_DNA"/>
</dbReference>
<evidence type="ECO:0000313" key="2">
    <source>
        <dbReference type="Proteomes" id="UP000663823"/>
    </source>
</evidence>
<dbReference type="AlphaFoldDB" id="A0A819YS43"/>
<reference evidence="1" key="1">
    <citation type="submission" date="2021-02" db="EMBL/GenBank/DDBJ databases">
        <authorList>
            <person name="Nowell W R."/>
        </authorList>
    </citation>
    <scope>NUCLEOTIDE SEQUENCE</scope>
</reference>
<protein>
    <submittedName>
        <fullName evidence="1">Uncharacterized protein</fullName>
    </submittedName>
</protein>
<comment type="caution">
    <text evidence="1">The sequence shown here is derived from an EMBL/GenBank/DDBJ whole genome shotgun (WGS) entry which is preliminary data.</text>
</comment>
<dbReference type="PANTHER" id="PTHR46601">
    <property type="entry name" value="ULP_PROTEASE DOMAIN-CONTAINING PROTEIN"/>
    <property type="match status" value="1"/>
</dbReference>
<accession>A0A819YS43</accession>
<evidence type="ECO:0000313" key="1">
    <source>
        <dbReference type="EMBL" id="CAF4163156.1"/>
    </source>
</evidence>
<gene>
    <name evidence="1" type="ORF">OTI717_LOCUS36816</name>
</gene>
<name>A0A819YS43_9BILA</name>